<feature type="compositionally biased region" description="Acidic residues" evidence="7">
    <location>
        <begin position="747"/>
        <end position="761"/>
    </location>
</feature>
<name>D7FQA4_ECTSI</name>
<feature type="region of interest" description="Disordered" evidence="7">
    <location>
        <begin position="695"/>
        <end position="763"/>
    </location>
</feature>
<feature type="domain" description="Beta-Casp" evidence="8">
    <location>
        <begin position="378"/>
        <end position="502"/>
    </location>
</feature>
<dbReference type="PANTHER" id="PTHR45922">
    <property type="entry name" value="CLEAVAGE AND POLYADENYLATION SPECIFICITY FACTOR SUBUNIT 2"/>
    <property type="match status" value="1"/>
</dbReference>
<evidence type="ECO:0000256" key="1">
    <source>
        <dbReference type="ARBA" id="ARBA00004123"/>
    </source>
</evidence>
<feature type="region of interest" description="Disordered" evidence="7">
    <location>
        <begin position="856"/>
        <end position="885"/>
    </location>
</feature>
<reference evidence="9 10" key="1">
    <citation type="journal article" date="2010" name="Nature">
        <title>The Ectocarpus genome and the independent evolution of multicellularity in brown algae.</title>
        <authorList>
            <person name="Cock J.M."/>
            <person name="Sterck L."/>
            <person name="Rouze P."/>
            <person name="Scornet D."/>
            <person name="Allen A.E."/>
            <person name="Amoutzias G."/>
            <person name="Anthouard V."/>
            <person name="Artiguenave F."/>
            <person name="Aury J.M."/>
            <person name="Badger J.H."/>
            <person name="Beszteri B."/>
            <person name="Billiau K."/>
            <person name="Bonnet E."/>
            <person name="Bothwell J.H."/>
            <person name="Bowler C."/>
            <person name="Boyen C."/>
            <person name="Brownlee C."/>
            <person name="Carrano C.J."/>
            <person name="Charrier B."/>
            <person name="Cho G.Y."/>
            <person name="Coelho S.M."/>
            <person name="Collen J."/>
            <person name="Corre E."/>
            <person name="Da Silva C."/>
            <person name="Delage L."/>
            <person name="Delaroque N."/>
            <person name="Dittami S.M."/>
            <person name="Doulbeau S."/>
            <person name="Elias M."/>
            <person name="Farnham G."/>
            <person name="Gachon C.M."/>
            <person name="Gschloessl B."/>
            <person name="Heesch S."/>
            <person name="Jabbari K."/>
            <person name="Jubin C."/>
            <person name="Kawai H."/>
            <person name="Kimura K."/>
            <person name="Kloareg B."/>
            <person name="Kupper F.C."/>
            <person name="Lang D."/>
            <person name="Le Bail A."/>
            <person name="Leblanc C."/>
            <person name="Lerouge P."/>
            <person name="Lohr M."/>
            <person name="Lopez P.J."/>
            <person name="Martens C."/>
            <person name="Maumus F."/>
            <person name="Michel G."/>
            <person name="Miranda-Saavedra D."/>
            <person name="Morales J."/>
            <person name="Moreau H."/>
            <person name="Motomura T."/>
            <person name="Nagasato C."/>
            <person name="Napoli C.A."/>
            <person name="Nelson D.R."/>
            <person name="Nyvall-Collen P."/>
            <person name="Peters A.F."/>
            <person name="Pommier C."/>
            <person name="Potin P."/>
            <person name="Poulain J."/>
            <person name="Quesneville H."/>
            <person name="Read B."/>
            <person name="Rensing S.A."/>
            <person name="Ritter A."/>
            <person name="Rousvoal S."/>
            <person name="Samanta M."/>
            <person name="Samson G."/>
            <person name="Schroeder D.C."/>
            <person name="Segurens B."/>
            <person name="Strittmatter M."/>
            <person name="Tonon T."/>
            <person name="Tregear J.W."/>
            <person name="Valentin K."/>
            <person name="von Dassow P."/>
            <person name="Yamagishi T."/>
            <person name="Van de Peer Y."/>
            <person name="Wincker P."/>
        </authorList>
    </citation>
    <scope>NUCLEOTIDE SEQUENCE [LARGE SCALE GENOMIC DNA]</scope>
    <source>
        <strain evidence="10">Ec32 / CCAP1310/4</strain>
    </source>
</reference>
<feature type="compositionally biased region" description="Acidic residues" evidence="7">
    <location>
        <begin position="624"/>
        <end position="637"/>
    </location>
</feature>
<sequence length="997" mass="107011">MAQPLDAARLAHDLSKRMMNHHGATAAAVPGKAPLKLLQWALSQLEECARTRSVPASNVVEVAMAAIKDEMGVPAGEQQPPAAGVAAHPASAPRTSGSAVDGSSSKGGTREKKAGGKSGGGRSKGKVVFTPLYGCDEGATGVEPVSSILEVGGVTILLDCGWDIHFDTALLEPLREVVKRIDLVLISHPDLEHLGGLPYAFGKLGMRAKVYATLPVWKMGQMAVYDAYISRTHEGNFQAFDLDDVDAAFARFKTLKFSQHLTFSGRGAGVTITPYAAGRMIGAAVWRVSWQTEDNDIVYATAYNNDHERHLRASALGTLTRPSVLITDAHNALTGGGMIRKDPSSKRKLREVELISTVMDTVRGGGNVLLPTDTAGRVLELLVLLNDYWQKHRLGSYKLVLLHNTAFNTCEFAKSQLEWMSEDIGRAFDLQRSNPFELRNVHIMHSLEELDELGDDPKVVMATDMSLDFGFSKALLLRWASGGANTILLTGRGHGNTTARTLIAKSEYRKSEAGRRAAAKDAAAAAGRGARVGYSGAVGAGFGAGGGGSGGNGQGDDGEEEEEEEEDEEASMVVPVTVPVRVPLAGEELKAFRDEENRKRRLEQEEEEQRRHAAAMEKEQVIADSDEGSDKDDDETDPAPKRRRAIVASLFSKYSKPQHLMFGYYDPHVPTDEYGVKETEPIGWLAAAMQQQNSEMPAAMQEAGAALQEARAGKKRQLQDDSNTGRSSTGDEETEDGGGRGGGGGGDDGEASPGDDQDEQQQEPVVDALRASAGEGKESAFFQDSGAVPTKLEQEVQELEVLCRVVYVDSEGLSDGTSVKNTAVTLAPKMLIVTGGSRRAKAELVSYVRHAVEPAAAGRRARGGGRGGGGGRDSGGSEDDGEEEEEDVACRFVVVNKAMEPVPVALDSGAFDVLLHDSLHTHLKWKQLDNYGVAHVECRVDPRGDVPLLCAKPRAERVGHPAMFLSVGKVNVTPQILQVNWLETISQSFMSHHRCLG</sequence>
<dbReference type="InterPro" id="IPR027075">
    <property type="entry name" value="CPSF2"/>
</dbReference>
<dbReference type="OrthoDB" id="64353at2759"/>
<evidence type="ECO:0000256" key="4">
    <source>
        <dbReference type="ARBA" id="ARBA00022884"/>
    </source>
</evidence>
<evidence type="ECO:0000256" key="5">
    <source>
        <dbReference type="ARBA" id="ARBA00023242"/>
    </source>
</evidence>
<dbReference type="Proteomes" id="UP000002630">
    <property type="component" value="Linkage Group LG02"/>
</dbReference>
<keyword evidence="10" id="KW-1185">Reference proteome</keyword>
<dbReference type="SUPFAM" id="SSF56281">
    <property type="entry name" value="Metallo-hydrolase/oxidoreductase"/>
    <property type="match status" value="1"/>
</dbReference>
<dbReference type="OMA" id="QSRHNME"/>
<dbReference type="AlphaFoldDB" id="D7FQA4"/>
<dbReference type="InterPro" id="IPR001279">
    <property type="entry name" value="Metallo-B-lactamas"/>
</dbReference>
<keyword evidence="5 6" id="KW-0539">Nucleus</keyword>
<dbReference type="EMBL" id="FN649727">
    <property type="protein sequence ID" value="CBJ48436.1"/>
    <property type="molecule type" value="Genomic_DNA"/>
</dbReference>
<feature type="compositionally biased region" description="Gly residues" evidence="7">
    <location>
        <begin position="542"/>
        <end position="555"/>
    </location>
</feature>
<accession>D7FQA4</accession>
<feature type="region of interest" description="Disordered" evidence="7">
    <location>
        <begin position="595"/>
        <end position="644"/>
    </location>
</feature>
<evidence type="ECO:0000256" key="7">
    <source>
        <dbReference type="SAM" id="MobiDB-lite"/>
    </source>
</evidence>
<dbReference type="PANTHER" id="PTHR45922:SF1">
    <property type="entry name" value="CLEAVAGE AND POLYADENYLATION SPECIFICITY FACTOR SUBUNIT 2"/>
    <property type="match status" value="1"/>
</dbReference>
<feature type="region of interest" description="Disordered" evidence="7">
    <location>
        <begin position="74"/>
        <end position="122"/>
    </location>
</feature>
<dbReference type="EMBL" id="FN648375">
    <property type="protein sequence ID" value="CBJ48436.1"/>
    <property type="molecule type" value="Genomic_DNA"/>
</dbReference>
<feature type="region of interest" description="Disordered" evidence="7">
    <location>
        <begin position="542"/>
        <end position="579"/>
    </location>
</feature>
<dbReference type="GO" id="GO:0003723">
    <property type="term" value="F:RNA binding"/>
    <property type="evidence" value="ECO:0007669"/>
    <property type="project" value="UniProtKB-KW"/>
</dbReference>
<dbReference type="InParanoid" id="D7FQA4"/>
<keyword evidence="3 6" id="KW-0507">mRNA processing</keyword>
<evidence type="ECO:0000313" key="9">
    <source>
        <dbReference type="EMBL" id="CBJ48436.1"/>
    </source>
</evidence>
<dbReference type="InterPro" id="IPR035639">
    <property type="entry name" value="CPSF2_MBL"/>
</dbReference>
<comment type="subcellular location">
    <subcellularLocation>
        <location evidence="1 6">Nucleus</location>
    </subcellularLocation>
</comment>
<evidence type="ECO:0000256" key="3">
    <source>
        <dbReference type="ARBA" id="ARBA00022664"/>
    </source>
</evidence>
<feature type="compositionally biased region" description="Gly residues" evidence="7">
    <location>
        <begin position="864"/>
        <end position="874"/>
    </location>
</feature>
<protein>
    <recommendedName>
        <fullName evidence="6">Cleavage and polyadenylation specificity factor subunit 2</fullName>
    </recommendedName>
    <alternativeName>
        <fullName evidence="6">Cleavage and polyadenylation specificity factor 100 kDa subunit</fullName>
    </alternativeName>
</protein>
<dbReference type="InterPro" id="IPR036866">
    <property type="entry name" value="RibonucZ/Hydroxyglut_hydro"/>
</dbReference>
<feature type="compositionally biased region" description="Basic and acidic residues" evidence="7">
    <location>
        <begin position="608"/>
        <end position="621"/>
    </location>
</feature>
<evidence type="ECO:0000259" key="8">
    <source>
        <dbReference type="SMART" id="SM01027"/>
    </source>
</evidence>
<evidence type="ECO:0000256" key="2">
    <source>
        <dbReference type="ARBA" id="ARBA00010624"/>
    </source>
</evidence>
<dbReference type="eggNOG" id="KOG1135">
    <property type="taxonomic scope" value="Eukaryota"/>
</dbReference>
<feature type="compositionally biased region" description="Low complexity" evidence="7">
    <location>
        <begin position="80"/>
        <end position="93"/>
    </location>
</feature>
<keyword evidence="4 6" id="KW-0694">RNA-binding</keyword>
<dbReference type="STRING" id="2880.D7FQA4"/>
<dbReference type="Gene3D" id="3.60.15.10">
    <property type="entry name" value="Ribonuclease Z/Hydroxyacylglutathione hydrolase-like"/>
    <property type="match status" value="1"/>
</dbReference>
<feature type="compositionally biased region" description="Acidic residues" evidence="7">
    <location>
        <begin position="556"/>
        <end position="570"/>
    </location>
</feature>
<dbReference type="Pfam" id="PF16661">
    <property type="entry name" value="Lactamase_B_6"/>
    <property type="match status" value="1"/>
</dbReference>
<dbReference type="Pfam" id="PF10996">
    <property type="entry name" value="Beta-Casp"/>
    <property type="match status" value="1"/>
</dbReference>
<gene>
    <name evidence="9" type="ORF">Esi_0002_0248</name>
</gene>
<feature type="compositionally biased region" description="Polar residues" evidence="7">
    <location>
        <begin position="94"/>
        <end position="107"/>
    </location>
</feature>
<organism evidence="9 10">
    <name type="scientific">Ectocarpus siliculosus</name>
    <name type="common">Brown alga</name>
    <name type="synonym">Conferva siliculosa</name>
    <dbReference type="NCBI Taxonomy" id="2880"/>
    <lineage>
        <taxon>Eukaryota</taxon>
        <taxon>Sar</taxon>
        <taxon>Stramenopiles</taxon>
        <taxon>Ochrophyta</taxon>
        <taxon>PX clade</taxon>
        <taxon>Phaeophyceae</taxon>
        <taxon>Ectocarpales</taxon>
        <taxon>Ectocarpaceae</taxon>
        <taxon>Ectocarpus</taxon>
    </lineage>
</organism>
<dbReference type="SMART" id="SM01027">
    <property type="entry name" value="Beta-Casp"/>
    <property type="match status" value="1"/>
</dbReference>
<proteinExistence type="inferred from homology"/>
<dbReference type="CDD" id="cd16293">
    <property type="entry name" value="CPSF2-like_MBL-fold"/>
    <property type="match status" value="1"/>
</dbReference>
<dbReference type="GO" id="GO:0006398">
    <property type="term" value="P:mRNA 3'-end processing by stem-loop binding and cleavage"/>
    <property type="evidence" value="ECO:0007669"/>
    <property type="project" value="InterPro"/>
</dbReference>
<feature type="compositionally biased region" description="Acidic residues" evidence="7">
    <location>
        <begin position="876"/>
        <end position="885"/>
    </location>
</feature>
<dbReference type="InterPro" id="IPR022712">
    <property type="entry name" value="Beta_Casp"/>
</dbReference>
<dbReference type="GO" id="GO:0005847">
    <property type="term" value="C:mRNA cleavage and polyadenylation specificity factor complex"/>
    <property type="evidence" value="ECO:0007669"/>
    <property type="project" value="InterPro"/>
</dbReference>
<comment type="similarity">
    <text evidence="2 6">Belongs to the metallo-beta-lactamase superfamily. RNA-metabolizing metallo-beta-lactamase-like family. CPSF2/YSH1 subfamily.</text>
</comment>
<evidence type="ECO:0000256" key="6">
    <source>
        <dbReference type="RuleBase" id="RU365006"/>
    </source>
</evidence>
<dbReference type="FunFam" id="3.60.15.10:FF:000008">
    <property type="entry name" value="Cleavage and polyadenylation specificity factor subunit 2"/>
    <property type="match status" value="1"/>
</dbReference>
<evidence type="ECO:0000313" key="10">
    <source>
        <dbReference type="Proteomes" id="UP000002630"/>
    </source>
</evidence>